<evidence type="ECO:0000313" key="1">
    <source>
        <dbReference type="EMBL" id="HIQ90943.1"/>
    </source>
</evidence>
<proteinExistence type="predicted"/>
<keyword evidence="1" id="KW-0808">Transferase</keyword>
<dbReference type="InterPro" id="IPR011989">
    <property type="entry name" value="ARM-like"/>
</dbReference>
<accession>A0A9D0ZRL4</accession>
<dbReference type="SUPFAM" id="SSF48371">
    <property type="entry name" value="ARM repeat"/>
    <property type="match status" value="1"/>
</dbReference>
<dbReference type="SUPFAM" id="SSF53335">
    <property type="entry name" value="S-adenosyl-L-methionine-dependent methyltransferases"/>
    <property type="match status" value="1"/>
</dbReference>
<dbReference type="Gene3D" id="3.40.50.150">
    <property type="entry name" value="Vaccinia Virus protein VP39"/>
    <property type="match status" value="1"/>
</dbReference>
<dbReference type="InterPro" id="IPR029063">
    <property type="entry name" value="SAM-dependent_MTases_sf"/>
</dbReference>
<name>A0A9D0ZRL4_9FIRM</name>
<dbReference type="CDD" id="cd02440">
    <property type="entry name" value="AdoMet_MTases"/>
    <property type="match status" value="1"/>
</dbReference>
<reference evidence="1" key="1">
    <citation type="submission" date="2020-10" db="EMBL/GenBank/DDBJ databases">
        <authorList>
            <person name="Gilroy R."/>
        </authorList>
    </citation>
    <scope>NUCLEOTIDE SEQUENCE</scope>
    <source>
        <strain evidence="1">CHK147-3167</strain>
    </source>
</reference>
<dbReference type="AlphaFoldDB" id="A0A9D0ZRL4"/>
<dbReference type="GO" id="GO:0032259">
    <property type="term" value="P:methylation"/>
    <property type="evidence" value="ECO:0007669"/>
    <property type="project" value="UniProtKB-KW"/>
</dbReference>
<keyword evidence="1" id="KW-0489">Methyltransferase</keyword>
<protein>
    <submittedName>
        <fullName evidence="1">Methyltransferase domain-containing protein</fullName>
    </submittedName>
</protein>
<dbReference type="Proteomes" id="UP000886786">
    <property type="component" value="Unassembled WGS sequence"/>
</dbReference>
<organism evidence="1 2">
    <name type="scientific">Candidatus Coprosoma intestinipullorum</name>
    <dbReference type="NCBI Taxonomy" id="2840752"/>
    <lineage>
        <taxon>Bacteria</taxon>
        <taxon>Bacillati</taxon>
        <taxon>Bacillota</taxon>
        <taxon>Bacillota incertae sedis</taxon>
        <taxon>Candidatus Coprosoma</taxon>
    </lineage>
</organism>
<dbReference type="InterPro" id="IPR016024">
    <property type="entry name" value="ARM-type_fold"/>
</dbReference>
<dbReference type="Gene3D" id="1.25.10.10">
    <property type="entry name" value="Leucine-rich Repeat Variant"/>
    <property type="match status" value="1"/>
</dbReference>
<dbReference type="GO" id="GO:0008168">
    <property type="term" value="F:methyltransferase activity"/>
    <property type="evidence" value="ECO:0007669"/>
    <property type="project" value="UniProtKB-KW"/>
</dbReference>
<reference evidence="1" key="2">
    <citation type="journal article" date="2021" name="PeerJ">
        <title>Extensive microbial diversity within the chicken gut microbiome revealed by metagenomics and culture.</title>
        <authorList>
            <person name="Gilroy R."/>
            <person name="Ravi A."/>
            <person name="Getino M."/>
            <person name="Pursley I."/>
            <person name="Horton D.L."/>
            <person name="Alikhan N.F."/>
            <person name="Baker D."/>
            <person name="Gharbi K."/>
            <person name="Hall N."/>
            <person name="Watson M."/>
            <person name="Adriaenssens E.M."/>
            <person name="Foster-Nyarko E."/>
            <person name="Jarju S."/>
            <person name="Secka A."/>
            <person name="Antonio M."/>
            <person name="Oren A."/>
            <person name="Chaudhuri R.R."/>
            <person name="La Ragione R."/>
            <person name="Hildebrand F."/>
            <person name="Pallen M.J."/>
        </authorList>
    </citation>
    <scope>NUCLEOTIDE SEQUENCE</scope>
    <source>
        <strain evidence="1">CHK147-3167</strain>
    </source>
</reference>
<evidence type="ECO:0000313" key="2">
    <source>
        <dbReference type="Proteomes" id="UP000886786"/>
    </source>
</evidence>
<gene>
    <name evidence="1" type="ORF">IAB27_04905</name>
</gene>
<dbReference type="Pfam" id="PF01209">
    <property type="entry name" value="Ubie_methyltran"/>
    <property type="match status" value="1"/>
</dbReference>
<dbReference type="EMBL" id="DVFV01000091">
    <property type="protein sequence ID" value="HIQ90943.1"/>
    <property type="molecule type" value="Genomic_DNA"/>
</dbReference>
<sequence length="606" mass="70790">MEDLDIKQLAEDLKNNQYTSFSASKISEKNLLALSKELKSNEKTAIDSFLNYMVSNSITEACDWNIGSTIQHFNINLIMDSIDNLPMNKRPFLYDSIGISWALGDSNTKNEKVIDFLYEILNYSRNPEAWWRAAFGIEKLTGKNAINNLKRSLKKNNIKNLEDCFSNLQDKRNVISLLLHANNYEIRTIIYPKLKEKFYTAIKQKDNKLLLNIIWLFGRLRLYDNDIYIEIEKILTRTNDYEIIYYIFQSMSDDPKQIFYNKFLNCLKDDDPLIRKMAIRGLGELGNGLEIKKLENMLQDEENGSVIGEITKAIYKIKNDNFRKKGNIFKRYIVNENGLIGDDSDKWYADASIYNIFSENEDIENVCFNLIVSRLKKEKIKIVNPIDLACGTGRTTKNILNNLKYSGTLYSVDLSSQMLEFLQRTIDRQKYYVDKIKLVKSTIENFELPDNEKSSLIISSFGFPSKISDKERCKKELQAVYDNLTDDGVFITIGWDETFNDELNQMWYRYIPDDIKANSFEEWRNIRSKSIKTVRNCNLTWYKTNLQIPLIFDTLEESVNVMGHLFGRDAATHILSTEKKMWWMAMGITWDTKDSLKKILKELNNK</sequence>
<comment type="caution">
    <text evidence="1">The sequence shown here is derived from an EMBL/GenBank/DDBJ whole genome shotgun (WGS) entry which is preliminary data.</text>
</comment>